<feature type="transmembrane region" description="Helical" evidence="8">
    <location>
        <begin position="144"/>
        <end position="165"/>
    </location>
</feature>
<sequence>MPQTQLTYLPRISHVLFIVIAGTAVLYIAKPVLVPLAFALVLAMLLIPLCKRMERAGINRAVAVLVCILLLLLSITIIIGLLSWQLSSLMEDMDNMEQRLAGMMRRVQQFISARTGINKNQQKEIVEQVNKEGSATLLNEVTSIITGGLVNVVLVLVYIFLLMYFRNHLMTFIKRAVPATQRGNVADMVQCAGEVSQQYLIGLSQMIVTLWIMYSIGFSIVGVKYAIFFAILCGTLEIIPFVGNLTGTAITVMAGVVQGGDFRLIAGILITYGFVQFIQSYLLEPLVVGKGVNLNPLFTIVGIVIGEAVWGLPGMVLAVPIFGMIKIFCDHFEALKPYGFLLGCGDKKDAPNGMLEKLLGIFNSK</sequence>
<dbReference type="RefSeq" id="WP_377099667.1">
    <property type="nucleotide sequence ID" value="NZ_JBHTHU010000006.1"/>
</dbReference>
<feature type="transmembrane region" description="Helical" evidence="8">
    <location>
        <begin position="297"/>
        <end position="322"/>
    </location>
</feature>
<dbReference type="PANTHER" id="PTHR21716">
    <property type="entry name" value="TRANSMEMBRANE PROTEIN"/>
    <property type="match status" value="1"/>
</dbReference>
<name>A0ABW2YVE0_9SPHI</name>
<comment type="subcellular location">
    <subcellularLocation>
        <location evidence="1">Cell membrane</location>
        <topology evidence="1">Multi-pass membrane protein</topology>
    </subcellularLocation>
</comment>
<keyword evidence="7 8" id="KW-0472">Membrane</keyword>
<dbReference type="EMBL" id="JBHTHU010000006">
    <property type="protein sequence ID" value="MFD0750413.1"/>
    <property type="molecule type" value="Genomic_DNA"/>
</dbReference>
<evidence type="ECO:0000256" key="1">
    <source>
        <dbReference type="ARBA" id="ARBA00004651"/>
    </source>
</evidence>
<reference evidence="10" key="1">
    <citation type="journal article" date="2019" name="Int. J. Syst. Evol. Microbiol.">
        <title>The Global Catalogue of Microorganisms (GCM) 10K type strain sequencing project: providing services to taxonomists for standard genome sequencing and annotation.</title>
        <authorList>
            <consortium name="The Broad Institute Genomics Platform"/>
            <consortium name="The Broad Institute Genome Sequencing Center for Infectious Disease"/>
            <person name="Wu L."/>
            <person name="Ma J."/>
        </authorList>
    </citation>
    <scope>NUCLEOTIDE SEQUENCE [LARGE SCALE GENOMIC DNA]</scope>
    <source>
        <strain evidence="10">CCUG 63418</strain>
    </source>
</reference>
<feature type="transmembrane region" description="Helical" evidence="8">
    <location>
        <begin position="208"/>
        <end position="232"/>
    </location>
</feature>
<comment type="similarity">
    <text evidence="2">Belongs to the autoinducer-2 exporter (AI-2E) (TC 2.A.86) family.</text>
</comment>
<evidence type="ECO:0000256" key="6">
    <source>
        <dbReference type="ARBA" id="ARBA00022989"/>
    </source>
</evidence>
<feature type="transmembrane region" description="Helical" evidence="8">
    <location>
        <begin position="12"/>
        <end position="28"/>
    </location>
</feature>
<evidence type="ECO:0000256" key="4">
    <source>
        <dbReference type="ARBA" id="ARBA00022475"/>
    </source>
</evidence>
<protein>
    <submittedName>
        <fullName evidence="9">AI-2E family transporter</fullName>
    </submittedName>
</protein>
<evidence type="ECO:0000256" key="7">
    <source>
        <dbReference type="ARBA" id="ARBA00023136"/>
    </source>
</evidence>
<accession>A0ABW2YVE0</accession>
<keyword evidence="10" id="KW-1185">Reference proteome</keyword>
<feature type="transmembrane region" description="Helical" evidence="8">
    <location>
        <begin position="34"/>
        <end position="50"/>
    </location>
</feature>
<evidence type="ECO:0000256" key="3">
    <source>
        <dbReference type="ARBA" id="ARBA00022448"/>
    </source>
</evidence>
<keyword evidence="5 8" id="KW-0812">Transmembrane</keyword>
<dbReference type="Pfam" id="PF01594">
    <property type="entry name" value="AI-2E_transport"/>
    <property type="match status" value="1"/>
</dbReference>
<keyword evidence="4" id="KW-1003">Cell membrane</keyword>
<dbReference type="InterPro" id="IPR002549">
    <property type="entry name" value="AI-2E-like"/>
</dbReference>
<comment type="caution">
    <text evidence="9">The sequence shown here is derived from an EMBL/GenBank/DDBJ whole genome shotgun (WGS) entry which is preliminary data.</text>
</comment>
<evidence type="ECO:0000313" key="9">
    <source>
        <dbReference type="EMBL" id="MFD0750413.1"/>
    </source>
</evidence>
<dbReference type="PANTHER" id="PTHR21716:SF53">
    <property type="entry name" value="PERMEASE PERM-RELATED"/>
    <property type="match status" value="1"/>
</dbReference>
<gene>
    <name evidence="9" type="ORF">ACFQZS_09690</name>
</gene>
<feature type="transmembrane region" description="Helical" evidence="8">
    <location>
        <begin position="62"/>
        <end position="86"/>
    </location>
</feature>
<evidence type="ECO:0000256" key="5">
    <source>
        <dbReference type="ARBA" id="ARBA00022692"/>
    </source>
</evidence>
<keyword evidence="3" id="KW-0813">Transport</keyword>
<proteinExistence type="inferred from homology"/>
<keyword evidence="6 8" id="KW-1133">Transmembrane helix</keyword>
<dbReference type="Proteomes" id="UP001596958">
    <property type="component" value="Unassembled WGS sequence"/>
</dbReference>
<feature type="transmembrane region" description="Helical" evidence="8">
    <location>
        <begin position="264"/>
        <end position="282"/>
    </location>
</feature>
<evidence type="ECO:0000313" key="10">
    <source>
        <dbReference type="Proteomes" id="UP001596958"/>
    </source>
</evidence>
<organism evidence="9 10">
    <name type="scientific">Mucilaginibacter calamicampi</name>
    <dbReference type="NCBI Taxonomy" id="1302352"/>
    <lineage>
        <taxon>Bacteria</taxon>
        <taxon>Pseudomonadati</taxon>
        <taxon>Bacteroidota</taxon>
        <taxon>Sphingobacteriia</taxon>
        <taxon>Sphingobacteriales</taxon>
        <taxon>Sphingobacteriaceae</taxon>
        <taxon>Mucilaginibacter</taxon>
    </lineage>
</organism>
<evidence type="ECO:0000256" key="8">
    <source>
        <dbReference type="SAM" id="Phobius"/>
    </source>
</evidence>
<evidence type="ECO:0000256" key="2">
    <source>
        <dbReference type="ARBA" id="ARBA00009773"/>
    </source>
</evidence>